<reference evidence="1" key="1">
    <citation type="submission" date="2022-08" db="EMBL/GenBank/DDBJ databases">
        <title>Genome Sequence of Lecanicillium fungicola.</title>
        <authorList>
            <person name="Buettner E."/>
        </authorList>
    </citation>
    <scope>NUCLEOTIDE SEQUENCE</scope>
    <source>
        <strain evidence="1">Babe33</strain>
    </source>
</reference>
<evidence type="ECO:0000313" key="2">
    <source>
        <dbReference type="Proteomes" id="UP001143910"/>
    </source>
</evidence>
<organism evidence="1 2">
    <name type="scientific">Zarea fungicola</name>
    <dbReference type="NCBI Taxonomy" id="93591"/>
    <lineage>
        <taxon>Eukaryota</taxon>
        <taxon>Fungi</taxon>
        <taxon>Dikarya</taxon>
        <taxon>Ascomycota</taxon>
        <taxon>Pezizomycotina</taxon>
        <taxon>Sordariomycetes</taxon>
        <taxon>Hypocreomycetidae</taxon>
        <taxon>Hypocreales</taxon>
        <taxon>Cordycipitaceae</taxon>
        <taxon>Zarea</taxon>
    </lineage>
</organism>
<name>A0ACC1MBI3_9HYPO</name>
<dbReference type="EMBL" id="JANJQO010003837">
    <property type="protein sequence ID" value="KAJ2955657.1"/>
    <property type="molecule type" value="Genomic_DNA"/>
</dbReference>
<comment type="caution">
    <text evidence="1">The sequence shown here is derived from an EMBL/GenBank/DDBJ whole genome shotgun (WGS) entry which is preliminary data.</text>
</comment>
<gene>
    <name evidence="1" type="ORF">NQ176_g11386</name>
</gene>
<keyword evidence="2" id="KW-1185">Reference proteome</keyword>
<protein>
    <submittedName>
        <fullName evidence="1">Uncharacterized protein</fullName>
    </submittedName>
</protein>
<sequence length="141" mass="15787">MNPAQHIKRGPRWRPTVCAFTTGLLTITLSLFMLHVFSRTTTLPANANAPPQHTTPTETNIHIDEHPTPTPTHTPTVADSPDSVQETGFFLNPHDHIARAPKTQRMTWNITREIRQPDGVEKEIYLINGMSCSPAPLRHPT</sequence>
<dbReference type="Proteomes" id="UP001143910">
    <property type="component" value="Unassembled WGS sequence"/>
</dbReference>
<accession>A0ACC1MBI3</accession>
<evidence type="ECO:0000313" key="1">
    <source>
        <dbReference type="EMBL" id="KAJ2955657.1"/>
    </source>
</evidence>
<proteinExistence type="predicted"/>